<evidence type="ECO:0000313" key="3">
    <source>
        <dbReference type="Proteomes" id="UP000193420"/>
    </source>
</evidence>
<dbReference type="Proteomes" id="UP000193420">
    <property type="component" value="Unassembled WGS sequence"/>
</dbReference>
<dbReference type="Pfam" id="PF20275">
    <property type="entry name" value="CTD10"/>
    <property type="match status" value="1"/>
</dbReference>
<keyword evidence="3" id="KW-1185">Reference proteome</keyword>
<dbReference type="OrthoDB" id="5379188at2"/>
<gene>
    <name evidence="2" type="ORF">SAMN03080602_01453</name>
</gene>
<reference evidence="3" key="1">
    <citation type="submission" date="2017-04" db="EMBL/GenBank/DDBJ databases">
        <authorList>
            <person name="Varghese N."/>
            <person name="Submissions S."/>
        </authorList>
    </citation>
    <scope>NUCLEOTIDE SEQUENCE [LARGE SCALE GENOMIC DNA]</scope>
    <source>
        <strain evidence="3">DSM 19835</strain>
    </source>
</reference>
<sequence>MARRITVGTNHGGINYFYRMAKNPSYLATVVNEVAKIPLEDTSDTGRILPFEIEEKIEHNNVIIYKRIITDYAFYSSLIHDTYEIISETNPNIRDRIMKLVHRKYLDITGQLILENSHDSILGAISKKGDYVIEKVLTILIDQLYESINFDNEISIEDMEMALEIIIGDAFFNCKILENPKF</sequence>
<dbReference type="STRING" id="188872.SAMN03080602_01453"/>
<proteinExistence type="predicted"/>
<dbReference type="AlphaFoldDB" id="A0A1X7J7R3"/>
<name>A0A1X7J7R3_9FLAO</name>
<dbReference type="InterPro" id="IPR046919">
    <property type="entry name" value="ABC-3C_CTD10"/>
</dbReference>
<evidence type="ECO:0000259" key="1">
    <source>
        <dbReference type="Pfam" id="PF20275"/>
    </source>
</evidence>
<accession>A0A1X7J7R3</accession>
<feature type="domain" description="ABC-three component systems C-terminal" evidence="1">
    <location>
        <begin position="27"/>
        <end position="178"/>
    </location>
</feature>
<protein>
    <recommendedName>
        <fullName evidence="1">ABC-three component systems C-terminal domain-containing protein</fullName>
    </recommendedName>
</protein>
<dbReference type="RefSeq" id="WP_085497626.1">
    <property type="nucleotide sequence ID" value="NZ_FXAO01000003.1"/>
</dbReference>
<organism evidence="2 3">
    <name type="scientific">Arenibacter troitsensis</name>
    <dbReference type="NCBI Taxonomy" id="188872"/>
    <lineage>
        <taxon>Bacteria</taxon>
        <taxon>Pseudomonadati</taxon>
        <taxon>Bacteroidota</taxon>
        <taxon>Flavobacteriia</taxon>
        <taxon>Flavobacteriales</taxon>
        <taxon>Flavobacteriaceae</taxon>
        <taxon>Arenibacter</taxon>
    </lineage>
</organism>
<evidence type="ECO:0000313" key="2">
    <source>
        <dbReference type="EMBL" id="SMG23522.1"/>
    </source>
</evidence>
<dbReference type="EMBL" id="FXAO01000003">
    <property type="protein sequence ID" value="SMG23522.1"/>
    <property type="molecule type" value="Genomic_DNA"/>
</dbReference>